<comment type="caution">
    <text evidence="3">The sequence shown here is derived from an EMBL/GenBank/DDBJ whole genome shotgun (WGS) entry which is preliminary data.</text>
</comment>
<dbReference type="GO" id="GO:0003677">
    <property type="term" value="F:DNA binding"/>
    <property type="evidence" value="ECO:0007669"/>
    <property type="project" value="InterPro"/>
</dbReference>
<comment type="similarity">
    <text evidence="1">Belongs to the PemK/MazF family.</text>
</comment>
<dbReference type="EMBL" id="PUFO01000084">
    <property type="protein sequence ID" value="TDG73695.1"/>
    <property type="molecule type" value="Genomic_DNA"/>
</dbReference>
<keyword evidence="4" id="KW-1185">Reference proteome</keyword>
<sequence>MKCKEAILFVFQMIPSPMIQTMNKKGLRPWLVVSAKELSEISPFAWVIPFTSTIRDYPLVLNWETLVPTSQTNETLLVQQLTCVDIQARKIEFVEHVTIPQQVNELIHAILGE</sequence>
<evidence type="ECO:0000313" key="3">
    <source>
        <dbReference type="EMBL" id="TDG73695.1"/>
    </source>
</evidence>
<dbReference type="InterPro" id="IPR003477">
    <property type="entry name" value="PemK-like"/>
</dbReference>
<gene>
    <name evidence="3" type="ORF">C5L31_000942</name>
</gene>
<evidence type="ECO:0000256" key="2">
    <source>
        <dbReference type="ARBA" id="ARBA00022649"/>
    </source>
</evidence>
<dbReference type="SUPFAM" id="SSF50118">
    <property type="entry name" value="Cell growth inhibitor/plasmid maintenance toxic component"/>
    <property type="match status" value="1"/>
</dbReference>
<dbReference type="AlphaFoldDB" id="A0A4R5NGQ6"/>
<name>A0A4R5NGQ6_9LACO</name>
<dbReference type="RefSeq" id="WP_010619145.1">
    <property type="nucleotide sequence ID" value="NZ_CP042371.1"/>
</dbReference>
<dbReference type="InterPro" id="IPR011067">
    <property type="entry name" value="Plasmid_toxin/cell-grow_inhib"/>
</dbReference>
<dbReference type="OrthoDB" id="9808744at2"/>
<dbReference type="STRING" id="1122149.FD44_GL000756"/>
<organism evidence="3 4">
    <name type="scientific">Secundilactobacillus malefermentans</name>
    <dbReference type="NCBI Taxonomy" id="176292"/>
    <lineage>
        <taxon>Bacteria</taxon>
        <taxon>Bacillati</taxon>
        <taxon>Bacillota</taxon>
        <taxon>Bacilli</taxon>
        <taxon>Lactobacillales</taxon>
        <taxon>Lactobacillaceae</taxon>
        <taxon>Secundilactobacillus</taxon>
    </lineage>
</organism>
<dbReference type="Gene3D" id="2.30.30.110">
    <property type="match status" value="1"/>
</dbReference>
<protein>
    <recommendedName>
        <fullName evidence="5">PemK-like protein</fullName>
    </recommendedName>
</protein>
<keyword evidence="2" id="KW-1277">Toxin-antitoxin system</keyword>
<reference evidence="3 4" key="1">
    <citation type="journal article" date="2019" name="Appl. Microbiol. Biotechnol.">
        <title>Uncovering carbohydrate metabolism through a genotype-phenotype association study of 56 lactic acid bacteria genomes.</title>
        <authorList>
            <person name="Buron-Moles G."/>
            <person name="Chailyan A."/>
            <person name="Dolejs I."/>
            <person name="Forster J."/>
            <person name="Miks M.H."/>
        </authorList>
    </citation>
    <scope>NUCLEOTIDE SEQUENCE [LARGE SCALE GENOMIC DNA]</scope>
    <source>
        <strain evidence="3 4">ATCC 49373</strain>
    </source>
</reference>
<evidence type="ECO:0000256" key="1">
    <source>
        <dbReference type="ARBA" id="ARBA00007521"/>
    </source>
</evidence>
<proteinExistence type="inferred from homology"/>
<accession>A0A4R5NGQ6</accession>
<dbReference type="Pfam" id="PF02452">
    <property type="entry name" value="PemK_toxin"/>
    <property type="match status" value="1"/>
</dbReference>
<evidence type="ECO:0008006" key="5">
    <source>
        <dbReference type="Google" id="ProtNLM"/>
    </source>
</evidence>
<evidence type="ECO:0000313" key="4">
    <source>
        <dbReference type="Proteomes" id="UP000294854"/>
    </source>
</evidence>
<dbReference type="Proteomes" id="UP000294854">
    <property type="component" value="Unassembled WGS sequence"/>
</dbReference>